<dbReference type="STRING" id="537011.PREVCOP_04631"/>
<keyword evidence="2" id="KW-1185">Reference proteome</keyword>
<dbReference type="PaxDb" id="537011-PREVCOP_04631"/>
<dbReference type="EMBL" id="ACBX02000012">
    <property type="protein sequence ID" value="EFB35727.1"/>
    <property type="molecule type" value="Genomic_DNA"/>
</dbReference>
<evidence type="ECO:0000313" key="1">
    <source>
        <dbReference type="EMBL" id="EFB35727.1"/>
    </source>
</evidence>
<organism evidence="1 2">
    <name type="scientific">Segatella copri DSM 18205</name>
    <dbReference type="NCBI Taxonomy" id="537011"/>
    <lineage>
        <taxon>Bacteria</taxon>
        <taxon>Pseudomonadati</taxon>
        <taxon>Bacteroidota</taxon>
        <taxon>Bacteroidia</taxon>
        <taxon>Bacteroidales</taxon>
        <taxon>Prevotellaceae</taxon>
        <taxon>Segatella</taxon>
    </lineage>
</organism>
<protein>
    <submittedName>
        <fullName evidence="1">Uncharacterized protein</fullName>
    </submittedName>
</protein>
<evidence type="ECO:0000313" key="2">
    <source>
        <dbReference type="Proteomes" id="UP000004477"/>
    </source>
</evidence>
<comment type="caution">
    <text evidence="1">The sequence shown here is derived from an EMBL/GenBank/DDBJ whole genome shotgun (WGS) entry which is preliminary data.</text>
</comment>
<proteinExistence type="predicted"/>
<dbReference type="Proteomes" id="UP000004477">
    <property type="component" value="Unassembled WGS sequence"/>
</dbReference>
<dbReference type="AlphaFoldDB" id="D1PBQ1"/>
<accession>D1PBQ1</accession>
<dbReference type="HOGENOM" id="CLU_3294214_0_0_10"/>
<name>D1PBQ1_9BACT</name>
<reference evidence="1" key="1">
    <citation type="submission" date="2009-11" db="EMBL/GenBank/DDBJ databases">
        <authorList>
            <person name="Weinstock G."/>
            <person name="Sodergren E."/>
            <person name="Clifton S."/>
            <person name="Fulton L."/>
            <person name="Fulton B."/>
            <person name="Courtney L."/>
            <person name="Fronick C."/>
            <person name="Harrison M."/>
            <person name="Strong C."/>
            <person name="Farmer C."/>
            <person name="Delahaunty K."/>
            <person name="Markovic C."/>
            <person name="Hall O."/>
            <person name="Minx P."/>
            <person name="Tomlinson C."/>
            <person name="Mitreva M."/>
            <person name="Nelson J."/>
            <person name="Hou S."/>
            <person name="Wollam A."/>
            <person name="Pepin K.H."/>
            <person name="Johnson M."/>
            <person name="Bhonagiri V."/>
            <person name="Nash W.E."/>
            <person name="Warren W."/>
            <person name="Chinwalla A."/>
            <person name="Mardis E.R."/>
            <person name="Wilson R.K."/>
        </authorList>
    </citation>
    <scope>NUCLEOTIDE SEQUENCE [LARGE SCALE GENOMIC DNA]</scope>
    <source>
        <strain evidence="1">DSM 18205</strain>
    </source>
</reference>
<gene>
    <name evidence="1" type="ORF">PREVCOP_04631</name>
</gene>
<sequence>MSLRKKVENGAKKRHKTCVALFFFTIFAKEEEISKNYTYI</sequence>